<gene>
    <name evidence="1" type="ordered locus">Bcell_2127</name>
</gene>
<evidence type="ECO:0000313" key="1">
    <source>
        <dbReference type="EMBL" id="ADU30388.1"/>
    </source>
</evidence>
<dbReference type="STRING" id="649639.Bcell_2127"/>
<dbReference type="KEGG" id="bco:Bcell_2127"/>
<evidence type="ECO:0000313" key="2">
    <source>
        <dbReference type="Proteomes" id="UP000001401"/>
    </source>
</evidence>
<name>E6U1M5_EVAC2</name>
<dbReference type="HOGENOM" id="CLU_2380185_0_0_9"/>
<dbReference type="EMBL" id="CP002394">
    <property type="protein sequence ID" value="ADU30388.1"/>
    <property type="molecule type" value="Genomic_DNA"/>
</dbReference>
<dbReference type="Proteomes" id="UP000001401">
    <property type="component" value="Chromosome"/>
</dbReference>
<dbReference type="AlphaFoldDB" id="E6U1M5"/>
<dbReference type="RefSeq" id="WP_013488724.1">
    <property type="nucleotide sequence ID" value="NC_014829.1"/>
</dbReference>
<protein>
    <submittedName>
        <fullName evidence="1">Uncharacterized protein</fullName>
    </submittedName>
</protein>
<organism evidence="1 2">
    <name type="scientific">Evansella cellulosilytica (strain ATCC 21833 / DSM 2522 / FERM P-1141 / JCM 9156 / N-4)</name>
    <name type="common">Bacillus cellulosilyticus</name>
    <dbReference type="NCBI Taxonomy" id="649639"/>
    <lineage>
        <taxon>Bacteria</taxon>
        <taxon>Bacillati</taxon>
        <taxon>Bacillota</taxon>
        <taxon>Bacilli</taxon>
        <taxon>Bacillales</taxon>
        <taxon>Bacillaceae</taxon>
        <taxon>Evansella</taxon>
    </lineage>
</organism>
<reference evidence="1" key="1">
    <citation type="submission" date="2010-12" db="EMBL/GenBank/DDBJ databases">
        <title>Complete sequence of Bacillus cellulosilyticus DSM 2522.</title>
        <authorList>
            <consortium name="US DOE Joint Genome Institute"/>
            <person name="Lucas S."/>
            <person name="Copeland A."/>
            <person name="Lapidus A."/>
            <person name="Cheng J.-F."/>
            <person name="Bruce D."/>
            <person name="Goodwin L."/>
            <person name="Pitluck S."/>
            <person name="Chertkov O."/>
            <person name="Detter J.C."/>
            <person name="Han C."/>
            <person name="Tapia R."/>
            <person name="Land M."/>
            <person name="Hauser L."/>
            <person name="Jeffries C."/>
            <person name="Kyrpides N."/>
            <person name="Ivanova N."/>
            <person name="Mikhailova N."/>
            <person name="Brumm P."/>
            <person name="Mead D."/>
            <person name="Woyke T."/>
        </authorList>
    </citation>
    <scope>NUCLEOTIDE SEQUENCE [LARGE SCALE GENOMIC DNA]</scope>
    <source>
        <strain evidence="1">DSM 2522</strain>
    </source>
</reference>
<proteinExistence type="predicted"/>
<dbReference type="OrthoDB" id="9921218at2"/>
<accession>E6U1M5</accession>
<sequence>MEKATNLTVVKEESKNLEGYIDIKLTVSEESKSLIELIQKVESLNNTLPGDEVKLLVEANGKLKPIEIHDISANLGTVFNTDTEEVVCKDGERL</sequence>
<keyword evidence="2" id="KW-1185">Reference proteome</keyword>